<organism evidence="1 2">
    <name type="scientific">Desulfoferula mesophila</name>
    <dbReference type="NCBI Taxonomy" id="3058419"/>
    <lineage>
        <taxon>Bacteria</taxon>
        <taxon>Pseudomonadati</taxon>
        <taxon>Thermodesulfobacteriota</taxon>
        <taxon>Desulfarculia</taxon>
        <taxon>Desulfarculales</taxon>
        <taxon>Desulfarculaceae</taxon>
        <taxon>Desulfoferula</taxon>
    </lineage>
</organism>
<accession>A0AAU9EC05</accession>
<dbReference type="PANTHER" id="PTHR35866">
    <property type="entry name" value="PUTATIVE-RELATED"/>
    <property type="match status" value="1"/>
</dbReference>
<proteinExistence type="predicted"/>
<sequence length="138" mass="15185">MTQMKPKKHRAPFECQRCNDCCQGRGGIFLEAGEIAAAAALVDLSPDQFIARHCRERDGRYEVLVGADGACGLMGPQGCRIHQAKPAICRRWPFFPGILANPSAFEDARQACPGIDPDISHEEFVAYARTQGYSEEKS</sequence>
<evidence type="ECO:0000313" key="1">
    <source>
        <dbReference type="EMBL" id="BEQ14047.1"/>
    </source>
</evidence>
<dbReference type="Proteomes" id="UP001366166">
    <property type="component" value="Chromosome"/>
</dbReference>
<dbReference type="AlphaFoldDB" id="A0AAU9EC05"/>
<gene>
    <name evidence="1" type="ORF">FAK_11130</name>
</gene>
<dbReference type="PANTHER" id="PTHR35866:SF1">
    <property type="entry name" value="YKGJ FAMILY CYSTEINE CLUSTER PROTEIN"/>
    <property type="match status" value="1"/>
</dbReference>
<reference evidence="2" key="1">
    <citation type="journal article" date="2023" name="Arch. Microbiol.">
        <title>Desulfoferula mesophilus gen. nov. sp. nov., a mesophilic sulfate-reducing bacterium isolated from a brackish lake sediment.</title>
        <authorList>
            <person name="Watanabe T."/>
            <person name="Yabe T."/>
            <person name="Tsuji J.M."/>
            <person name="Fukui M."/>
        </authorList>
    </citation>
    <scope>NUCLEOTIDE SEQUENCE [LARGE SCALE GENOMIC DNA]</scope>
    <source>
        <strain evidence="2">12FAK</strain>
    </source>
</reference>
<dbReference type="KEGG" id="dmp:FAK_11130"/>
<dbReference type="EMBL" id="AP028679">
    <property type="protein sequence ID" value="BEQ14047.1"/>
    <property type="molecule type" value="Genomic_DNA"/>
</dbReference>
<dbReference type="Pfam" id="PF03692">
    <property type="entry name" value="CxxCxxCC"/>
    <property type="match status" value="1"/>
</dbReference>
<keyword evidence="2" id="KW-1185">Reference proteome</keyword>
<protein>
    <recommendedName>
        <fullName evidence="3">YkgJ family cysteine cluster protein</fullName>
    </recommendedName>
</protein>
<evidence type="ECO:0008006" key="3">
    <source>
        <dbReference type="Google" id="ProtNLM"/>
    </source>
</evidence>
<evidence type="ECO:0000313" key="2">
    <source>
        <dbReference type="Proteomes" id="UP001366166"/>
    </source>
</evidence>
<dbReference type="InterPro" id="IPR005358">
    <property type="entry name" value="Puta_zinc/iron-chelating_dom"/>
</dbReference>
<name>A0AAU9EC05_9BACT</name>